<feature type="region of interest" description="Disordered" evidence="2">
    <location>
        <begin position="2816"/>
        <end position="2940"/>
    </location>
</feature>
<protein>
    <submittedName>
        <fullName evidence="3">Uncharacterized protein</fullName>
    </submittedName>
</protein>
<feature type="compositionally biased region" description="Basic and acidic residues" evidence="2">
    <location>
        <begin position="1511"/>
        <end position="1524"/>
    </location>
</feature>
<feature type="compositionally biased region" description="Polar residues" evidence="2">
    <location>
        <begin position="1646"/>
        <end position="1657"/>
    </location>
</feature>
<feature type="region of interest" description="Disordered" evidence="2">
    <location>
        <begin position="610"/>
        <end position="636"/>
    </location>
</feature>
<feature type="compositionally biased region" description="Polar residues" evidence="2">
    <location>
        <begin position="2070"/>
        <end position="2086"/>
    </location>
</feature>
<dbReference type="InterPro" id="IPR052293">
    <property type="entry name" value="SRRP"/>
</dbReference>
<feature type="compositionally biased region" description="Basic and acidic residues" evidence="2">
    <location>
        <begin position="2490"/>
        <end position="2501"/>
    </location>
</feature>
<feature type="compositionally biased region" description="Polar residues" evidence="2">
    <location>
        <begin position="2100"/>
        <end position="2110"/>
    </location>
</feature>
<feature type="compositionally biased region" description="Polar residues" evidence="2">
    <location>
        <begin position="1238"/>
        <end position="1261"/>
    </location>
</feature>
<feature type="compositionally biased region" description="Basic and acidic residues" evidence="2">
    <location>
        <begin position="2717"/>
        <end position="2727"/>
    </location>
</feature>
<feature type="compositionally biased region" description="Basic and acidic residues" evidence="2">
    <location>
        <begin position="1722"/>
        <end position="1732"/>
    </location>
</feature>
<feature type="compositionally biased region" description="Basic and acidic residues" evidence="2">
    <location>
        <begin position="1872"/>
        <end position="1887"/>
    </location>
</feature>
<dbReference type="InParanoid" id="A0A3N4L8P0"/>
<feature type="compositionally biased region" description="Basic and acidic residues" evidence="2">
    <location>
        <begin position="1116"/>
        <end position="1125"/>
    </location>
</feature>
<feature type="region of interest" description="Disordered" evidence="2">
    <location>
        <begin position="2265"/>
        <end position="2344"/>
    </location>
</feature>
<feature type="compositionally biased region" description="Polar residues" evidence="2">
    <location>
        <begin position="1569"/>
        <end position="1598"/>
    </location>
</feature>
<feature type="compositionally biased region" description="Basic and acidic residues" evidence="2">
    <location>
        <begin position="1539"/>
        <end position="1549"/>
    </location>
</feature>
<feature type="compositionally biased region" description="Basic residues" evidence="2">
    <location>
        <begin position="2667"/>
        <end position="2677"/>
    </location>
</feature>
<feature type="compositionally biased region" description="Basic residues" evidence="2">
    <location>
        <begin position="2859"/>
        <end position="2877"/>
    </location>
</feature>
<feature type="compositionally biased region" description="Basic and acidic residues" evidence="2">
    <location>
        <begin position="481"/>
        <end position="499"/>
    </location>
</feature>
<dbReference type="Proteomes" id="UP000267821">
    <property type="component" value="Unassembled WGS sequence"/>
</dbReference>
<keyword evidence="4" id="KW-1185">Reference proteome</keyword>
<feature type="region of interest" description="Disordered" evidence="2">
    <location>
        <begin position="861"/>
        <end position="962"/>
    </location>
</feature>
<proteinExistence type="predicted"/>
<feature type="region of interest" description="Disordered" evidence="2">
    <location>
        <begin position="1116"/>
        <end position="1261"/>
    </location>
</feature>
<feature type="compositionally biased region" description="Basic and acidic residues" evidence="2">
    <location>
        <begin position="1559"/>
        <end position="1568"/>
    </location>
</feature>
<dbReference type="PANTHER" id="PTHR12239">
    <property type="entry name" value="PROTEIN CBG20215-RELATED"/>
    <property type="match status" value="1"/>
</dbReference>
<feature type="compositionally biased region" description="Polar residues" evidence="2">
    <location>
        <begin position="1814"/>
        <end position="1827"/>
    </location>
</feature>
<feature type="region of interest" description="Disordered" evidence="2">
    <location>
        <begin position="2472"/>
        <end position="2685"/>
    </location>
</feature>
<feature type="compositionally biased region" description="Basic and acidic residues" evidence="2">
    <location>
        <begin position="1897"/>
        <end position="1916"/>
    </location>
</feature>
<evidence type="ECO:0000313" key="3">
    <source>
        <dbReference type="EMBL" id="RPB19223.1"/>
    </source>
</evidence>
<feature type="compositionally biased region" description="Low complexity" evidence="2">
    <location>
        <begin position="2007"/>
        <end position="2034"/>
    </location>
</feature>
<feature type="compositionally biased region" description="Basic and acidic residues" evidence="2">
    <location>
        <begin position="2534"/>
        <end position="2547"/>
    </location>
</feature>
<feature type="compositionally biased region" description="Acidic residues" evidence="2">
    <location>
        <begin position="1525"/>
        <end position="1538"/>
    </location>
</feature>
<feature type="region of interest" description="Disordered" evidence="2">
    <location>
        <begin position="1352"/>
        <end position="1614"/>
    </location>
</feature>
<feature type="compositionally biased region" description="Polar residues" evidence="2">
    <location>
        <begin position="2502"/>
        <end position="2513"/>
    </location>
</feature>
<dbReference type="EMBL" id="ML121595">
    <property type="protein sequence ID" value="RPB19223.1"/>
    <property type="molecule type" value="Genomic_DNA"/>
</dbReference>
<feature type="region of interest" description="Disordered" evidence="2">
    <location>
        <begin position="316"/>
        <end position="368"/>
    </location>
</feature>
<sequence length="2955" mass="325724">MAEEARVREEMRLMELERVRIEEEWGIEEARLAEEARIALEKKLAKEEARRLEQERISRELCLAEVARQIEESRIAREQALFIEQAHRIEQARIAREQYIAEEQARKDEGLRIAREAEEAHLAEEAQLMEEARIAEEVRITEEEARIARERYFAKEEARRLEAERVERERVEIERREQERRDAEEREARRVAGIQALKEQEDRLIEEAKVVERRTAEEKRVMEEERLAEVEAERATEEARCIEEERLREEEHQRIQEEHLREQQREREIQAEQGRRMAEYRASLLAATALQARRAEQRRREEEERIALEALAVEKARVESEAQAETERLRLEKEEKQRELEEMEAKKEEEEKRRLEIEQAEREQKEKQEALQRKLHELLEVQERQRAEQLAAYQIQLMLYQRQQERLLQDACEVPLPEHSDEVQSRELFEEAISINTDPQITDRSVPQFMPTLEQEQEQVQERQRQEREASPESRAGVHQRSQEHERIREEERRKEIENVRQAFGFDEIAALPEPDNLTDLVDNDSDSEGEHEDTPPPPLNLADLLDGPDGILAISDDEDADALPKIKIYEAPESTGSWAAPWPIPRLIEIVPTPAGDAMRGPPRVFVEGTGFIDGKPQSRPQTRGSDRAKSPTLEVPGEGYDYFGFVPEQSASALPTEGDLEGEALAEKMVEAASPATTVQSTENAEAEVTHVNIPEPESTSYTDRSVDVDVISTTLAGAAPAPVYAPVEVPTVTTELESYSESEVPATSISVEKVEAGRSADILLDEAKVFATPLVEQPLFTESAVAAPQTTNNIATSNIPITTDTETEAELQTPSESGLAFSPKWKVSPDLSLTEIAARPLPAERSNSWDVVNEAGLEGNGAEAPKQKYATFPGTPSDISPPGLVSPEPEVQLPRFTEQQKTEPERQKADEDHYEDHEDEAKDGGFSLLPTVLQDKPDQVAEEECEREQKPRTPEERAQAVEEDYEFIACATAAAEFSGFDSGLVLDHRVPVHRGLAYQPSMEEIADEEQGGVIPAINQRRGSPIQDWTAPTPTRETPTRETPTRSSTYRDAVDEFPALSRWQKKNTLISQQQQQGQDQQRRNAEVRRQRLISYPSDSTMASTAASDYTITDEHAQSYKWDEPITSSQSVSRRGSIADIPEVNEEALGSGQVTPSDLTPTPSTIALDSYMASRRGQKSTATNHPPAPESTWGGDSGLGDDLTSRLSFSQPSTLGYSASHPWDDPNRSLRRRRGTFDSTFGREQQLKRSSMYDSSESLNMSADDSEISIARKEGRLRRKQEREAPLDLGSLLTREETIDALENRPKSAFEEKVKMFDKPDAREIFPLPEGMRTRNTSPTHDLTVRRALFDQPPIPIRPSEDTFKKLKRATSWGPEKKSSSLELSTTAAAMSPFPSFAPPARASTISPEPSKSMTPTTTSPNQSVASAPRNAPSLFPPSPPPAYIDDEIDDELSSTTAASQITSTASTLSRASSQFDFGNIPRNIPADANSWGRKLGKYFKGPAVGLLEKAPKSPGEKSRVDGDLDDDEDAEGEEEDGMKTPRAEPLSRRMSFVPVEESIREEHEVETSTTEYNQAGSTLSQLLPDNIQQPTTNAASPLSPEVKLGASSADASGSWSDYFAGVRRKVVEVGGKAAGKAAEALAEITTSPGKEQQGSAARDLASESAEFASALEKTQQTASQAPLAETPAVPPKMAWRDVQGEMRDDVKPVAVVEVKEEIKPIEAPEEREQEAILESASLQLIPEPEDDEDPEEGPEDKEARALMAQVILDTIMEESEEEYEYYDIVTGKVYATEFDLEPEPSVVEESVISEVQTEITGEGSTSLENTMRGLESMRSMDSIRSTASTRRRRKKNKKRKSLTGMFGEGPAPGIKEEENTAENKKEQTERVMVNEAEGEIEKVKPVEEEKKVESKQMVEGEDGPMELGKQSHAEVSLVVGLGNQATMNVNVSHPEAAPEEIHTMGNVPVPEAVQEASKPQPEKPKNRLRGLMSRAIKIKARSNVGGQSGETSPTEPTPTAGSSRTTPPSPTTALPRPSRKNNVPGLARISDELSLWMTADKNIKDPNALPSRYSQSMPSLIPTPSSSRPPVLGGSRRESMDYPSSGQESPVEQLTEAGPASSRTPTWISKVPRLRRTMTEPTVPRGELPMKHYPASTDDIPNYESRTPLRPSQTIRLVDPDPEEAAAAAQAKAQSSPLSHRFGFRTPSQSSLTSSSFRDSVDDTRPTPATSGGAKMTSASLPTLGYLSDNSPSGLGLFKAKTWGFDKEKSKERKEKKEEKKAEKEKEKKSKDKDGKKKSLFGMKRGFSFGKDKKEGKGSASAGEEVVSSGYTTDEGSMEERNRSRVSFDVVDGVTMGTTNVERKEVEVDDNTQNYSNTPSTPVGMRESLVMPIVDFTQPGTWGSNSPAASVTPESLSSSVGSLKGQSPVENAQMEGGYIFRPLSTVMEVPSASPTPAPQLLPKFEEKHVPASIPEDAAPVPEPAAEASEAEEYSHSDNDEEHSSAGSSTHLTPLSTLRKKLSARSLKTLKKKQRRRREEGETHQRERRGSAASLQAKDNRSIGDKQTTSTSEAAPIENPVAHAPAPPPAAANPHLDKSSAAAEGTTTSFHPTILDGSSIAPSSEAEAADKDEPVAAQKKLEGEAQAQVSPGAPDAEADAPVEDQEGAKLKWKKSTKGRKGAGEIIDTDPAIVSAERDFATASATQDRAIEALVTEPSQETEKAETETIARDQQLPTEFAKNTGQFIQEPESDIANISVELPPIPEDKQLINLPLPPPIPIDAAGEDTTLSRSGSKKNKFKSRRSSAISLAEELEAAGEEVIETATSSVHNTRPSSPTPSEDSFIVGDDAGSGGEPKIQRSGSKKKKKSGSQRRKERALKRASVGNLQQASQDVEQAAEKKPESIELPPQVPAEGFKSPEQSTAGGGVKLDAGTPFFEKTEKESARSRLCFQDCEGVG</sequence>
<feature type="region of interest" description="Disordered" evidence="2">
    <location>
        <begin position="454"/>
        <end position="558"/>
    </location>
</feature>
<reference evidence="3 4" key="1">
    <citation type="journal article" date="2018" name="Nat. Ecol. Evol.">
        <title>Pezizomycetes genomes reveal the molecular basis of ectomycorrhizal truffle lifestyle.</title>
        <authorList>
            <person name="Murat C."/>
            <person name="Payen T."/>
            <person name="Noel B."/>
            <person name="Kuo A."/>
            <person name="Morin E."/>
            <person name="Chen J."/>
            <person name="Kohler A."/>
            <person name="Krizsan K."/>
            <person name="Balestrini R."/>
            <person name="Da Silva C."/>
            <person name="Montanini B."/>
            <person name="Hainaut M."/>
            <person name="Levati E."/>
            <person name="Barry K.W."/>
            <person name="Belfiori B."/>
            <person name="Cichocki N."/>
            <person name="Clum A."/>
            <person name="Dockter R.B."/>
            <person name="Fauchery L."/>
            <person name="Guy J."/>
            <person name="Iotti M."/>
            <person name="Le Tacon F."/>
            <person name="Lindquist E.A."/>
            <person name="Lipzen A."/>
            <person name="Malagnac F."/>
            <person name="Mello A."/>
            <person name="Molinier V."/>
            <person name="Miyauchi S."/>
            <person name="Poulain J."/>
            <person name="Riccioni C."/>
            <person name="Rubini A."/>
            <person name="Sitrit Y."/>
            <person name="Splivallo R."/>
            <person name="Traeger S."/>
            <person name="Wang M."/>
            <person name="Zifcakova L."/>
            <person name="Wipf D."/>
            <person name="Zambonelli A."/>
            <person name="Paolocci F."/>
            <person name="Nowrousian M."/>
            <person name="Ottonello S."/>
            <person name="Baldrian P."/>
            <person name="Spatafora J.W."/>
            <person name="Henrissat B."/>
            <person name="Nagy L.G."/>
            <person name="Aury J.M."/>
            <person name="Wincker P."/>
            <person name="Grigoriev I.V."/>
            <person name="Bonfante P."/>
            <person name="Martin F.M."/>
        </authorList>
    </citation>
    <scope>NUCLEOTIDE SEQUENCE [LARGE SCALE GENOMIC DNA]</scope>
    <source>
        <strain evidence="3 4">ATCC MYA-4762</strain>
    </source>
</reference>
<feature type="compositionally biased region" description="Basic and acidic residues" evidence="2">
    <location>
        <begin position="2265"/>
        <end position="2295"/>
    </location>
</feature>
<feature type="compositionally biased region" description="Polar residues" evidence="2">
    <location>
        <begin position="2821"/>
        <end position="2838"/>
    </location>
</feature>
<dbReference type="PANTHER" id="PTHR12239:SF41">
    <property type="entry name" value="MEMBRANE ASSOCIATED PROTEIN, PUTATIVE-RELATED"/>
    <property type="match status" value="1"/>
</dbReference>
<keyword evidence="1" id="KW-0175">Coiled coil</keyword>
<feature type="compositionally biased region" description="Basic and acidic residues" evidence="2">
    <location>
        <begin position="2625"/>
        <end position="2640"/>
    </location>
</feature>
<feature type="compositionally biased region" description="Basic residues" evidence="2">
    <location>
        <begin position="1847"/>
        <end position="1859"/>
    </location>
</feature>
<feature type="compositionally biased region" description="Basic and acidic residues" evidence="2">
    <location>
        <begin position="901"/>
        <end position="926"/>
    </location>
</feature>
<feature type="compositionally biased region" description="Low complexity" evidence="2">
    <location>
        <begin position="2206"/>
        <end position="2216"/>
    </location>
</feature>
<feature type="compositionally biased region" description="Basic residues" evidence="2">
    <location>
        <begin position="2791"/>
        <end position="2801"/>
    </location>
</feature>
<feature type="compositionally biased region" description="Basic residues" evidence="2">
    <location>
        <begin position="2515"/>
        <end position="2533"/>
    </location>
</feature>
<feature type="compositionally biased region" description="Basic and acidic residues" evidence="2">
    <location>
        <begin position="950"/>
        <end position="962"/>
    </location>
</feature>
<feature type="compositionally biased region" description="Low complexity" evidence="2">
    <location>
        <begin position="1455"/>
        <end position="1475"/>
    </location>
</feature>
<name>A0A3N4L8P0_9PEZI</name>
<feature type="compositionally biased region" description="Low complexity" evidence="2">
    <location>
        <begin position="1664"/>
        <end position="1674"/>
    </location>
</feature>
<evidence type="ECO:0000256" key="1">
    <source>
        <dbReference type="SAM" id="Coils"/>
    </source>
</evidence>
<feature type="coiled-coil region" evidence="1">
    <location>
        <begin position="4"/>
        <end position="55"/>
    </location>
</feature>
<accession>A0A3N4L8P0</accession>
<organism evidence="3 4">
    <name type="scientific">Terfezia boudieri ATCC MYA-4762</name>
    <dbReference type="NCBI Taxonomy" id="1051890"/>
    <lineage>
        <taxon>Eukaryota</taxon>
        <taxon>Fungi</taxon>
        <taxon>Dikarya</taxon>
        <taxon>Ascomycota</taxon>
        <taxon>Pezizomycotina</taxon>
        <taxon>Pezizomycetes</taxon>
        <taxon>Pezizales</taxon>
        <taxon>Pezizaceae</taxon>
        <taxon>Terfezia</taxon>
    </lineage>
</organism>
<feature type="compositionally biased region" description="Basic and acidic residues" evidence="2">
    <location>
        <begin position="460"/>
        <end position="472"/>
    </location>
</feature>
<feature type="region of interest" description="Disordered" evidence="2">
    <location>
        <begin position="2711"/>
        <end position="2734"/>
    </location>
</feature>
<feature type="region of interest" description="Disordered" evidence="2">
    <location>
        <begin position="1813"/>
        <end position="1927"/>
    </location>
</feature>
<evidence type="ECO:0000313" key="4">
    <source>
        <dbReference type="Proteomes" id="UP000267821"/>
    </source>
</evidence>
<feature type="region of interest" description="Disordered" evidence="2">
    <location>
        <begin position="1722"/>
        <end position="1760"/>
    </location>
</feature>
<feature type="region of interest" description="Disordered" evidence="2">
    <location>
        <begin position="1646"/>
        <end position="1695"/>
    </location>
</feature>
<feature type="compositionally biased region" description="Low complexity" evidence="2">
    <location>
        <begin position="2183"/>
        <end position="2192"/>
    </location>
</feature>
<feature type="compositionally biased region" description="Acidic residues" evidence="2">
    <location>
        <begin position="1745"/>
        <end position="1757"/>
    </location>
</feature>
<feature type="region of interest" description="Disordered" evidence="2">
    <location>
        <begin position="2061"/>
        <end position="2251"/>
    </location>
</feature>
<feature type="region of interest" description="Disordered" evidence="2">
    <location>
        <begin position="2765"/>
        <end position="2803"/>
    </location>
</feature>
<gene>
    <name evidence="3" type="ORF">L211DRAFT_642695</name>
</gene>
<feature type="compositionally biased region" description="Acidic residues" evidence="2">
    <location>
        <begin position="2653"/>
        <end position="2662"/>
    </location>
</feature>
<evidence type="ECO:0000256" key="2">
    <source>
        <dbReference type="SAM" id="MobiDB-lite"/>
    </source>
</evidence>
<feature type="compositionally biased region" description="Low complexity" evidence="2">
    <location>
        <begin position="1382"/>
        <end position="1422"/>
    </location>
</feature>
<feature type="region of interest" description="Disordered" evidence="2">
    <location>
        <begin position="1020"/>
        <end position="1088"/>
    </location>
</feature>
<feature type="compositionally biased region" description="Acidic residues" evidence="2">
    <location>
        <begin position="522"/>
        <end position="532"/>
    </location>
</feature>
<feature type="compositionally biased region" description="Polar residues" evidence="2">
    <location>
        <begin position="2882"/>
        <end position="2891"/>
    </location>
</feature>
<dbReference type="OrthoDB" id="10456214at2759"/>
<feature type="compositionally biased region" description="Low complexity" evidence="2">
    <location>
        <begin position="541"/>
        <end position="550"/>
    </location>
</feature>
<feature type="compositionally biased region" description="Polar residues" evidence="2">
    <location>
        <begin position="1153"/>
        <end position="1168"/>
    </location>
</feature>
<feature type="compositionally biased region" description="Low complexity" evidence="2">
    <location>
        <begin position="2472"/>
        <end position="2485"/>
    </location>
</feature>
<feature type="region of interest" description="Disordered" evidence="2">
    <location>
        <begin position="1956"/>
        <end position="2044"/>
    </location>
</feature>